<sequence length="274" mass="31534">MKVPEDVISLIVDEVRDDVHTLCQCSLTSRHFLWLCQHYLFSKIAYRAEKTKKTTFEHLIGIFEGSNNIGVHITHLVLSGLLDREPKPDRHSLFKKVYTFIPLKASELQKILAHTPNLCVLLISCVTLLPEDWDLKADFRPLEPLVLPLFSPRLSRRSQGLPFSPKLHVGWHPPTQAISLPQQIQDIRIEFRIPKETLRVVTEDLENLFHQPRLDWDPIDETLIQFSALKSISIGLVPIRGLSEEVEENRARLSAEFEDNVKLKLHRAQARGIL</sequence>
<evidence type="ECO:0000313" key="2">
    <source>
        <dbReference type="Proteomes" id="UP001212997"/>
    </source>
</evidence>
<dbReference type="EMBL" id="JANAWD010000587">
    <property type="protein sequence ID" value="KAJ3477521.1"/>
    <property type="molecule type" value="Genomic_DNA"/>
</dbReference>
<evidence type="ECO:0008006" key="3">
    <source>
        <dbReference type="Google" id="ProtNLM"/>
    </source>
</evidence>
<protein>
    <recommendedName>
        <fullName evidence="3">F-box domain-containing protein</fullName>
    </recommendedName>
</protein>
<dbReference type="Proteomes" id="UP001212997">
    <property type="component" value="Unassembled WGS sequence"/>
</dbReference>
<reference evidence="1" key="1">
    <citation type="submission" date="2022-07" db="EMBL/GenBank/DDBJ databases">
        <title>Genome Sequence of Physisporinus lineatus.</title>
        <authorList>
            <person name="Buettner E."/>
        </authorList>
    </citation>
    <scope>NUCLEOTIDE SEQUENCE</scope>
    <source>
        <strain evidence="1">VT162</strain>
    </source>
</reference>
<evidence type="ECO:0000313" key="1">
    <source>
        <dbReference type="EMBL" id="KAJ3477521.1"/>
    </source>
</evidence>
<comment type="caution">
    <text evidence="1">The sequence shown here is derived from an EMBL/GenBank/DDBJ whole genome shotgun (WGS) entry which is preliminary data.</text>
</comment>
<organism evidence="1 2">
    <name type="scientific">Meripilus lineatus</name>
    <dbReference type="NCBI Taxonomy" id="2056292"/>
    <lineage>
        <taxon>Eukaryota</taxon>
        <taxon>Fungi</taxon>
        <taxon>Dikarya</taxon>
        <taxon>Basidiomycota</taxon>
        <taxon>Agaricomycotina</taxon>
        <taxon>Agaricomycetes</taxon>
        <taxon>Polyporales</taxon>
        <taxon>Meripilaceae</taxon>
        <taxon>Meripilus</taxon>
    </lineage>
</organism>
<dbReference type="AlphaFoldDB" id="A0AAD5UTV0"/>
<keyword evidence="2" id="KW-1185">Reference proteome</keyword>
<accession>A0AAD5UTV0</accession>
<gene>
    <name evidence="1" type="ORF">NLI96_g10414</name>
</gene>
<name>A0AAD5UTV0_9APHY</name>
<proteinExistence type="predicted"/>